<keyword evidence="11" id="KW-0969">Cilium</keyword>
<dbReference type="InterPro" id="IPR006303">
    <property type="entry name" value="FliR"/>
</dbReference>
<dbReference type="Pfam" id="PF01311">
    <property type="entry name" value="Bac_export_1"/>
    <property type="match status" value="1"/>
</dbReference>
<comment type="subcellular location">
    <subcellularLocation>
        <location evidence="10">Cell membrane</location>
        <topology evidence="10">Multi-pass membrane protein</topology>
    </subcellularLocation>
    <subcellularLocation>
        <location evidence="10">Bacterial flagellum basal body</location>
    </subcellularLocation>
</comment>
<accession>A0A7C8HHI8</accession>
<dbReference type="Proteomes" id="UP000483018">
    <property type="component" value="Unassembled WGS sequence"/>
</dbReference>
<name>A0A7C8HHI8_9FIRM</name>
<evidence type="ECO:0000256" key="3">
    <source>
        <dbReference type="ARBA" id="ARBA00021717"/>
    </source>
</evidence>
<protein>
    <recommendedName>
        <fullName evidence="3 9">Flagellar biosynthetic protein FliR</fullName>
    </recommendedName>
</protein>
<keyword evidence="11" id="KW-0966">Cell projection</keyword>
<comment type="caution">
    <text evidence="11">The sequence shown here is derived from an EMBL/GenBank/DDBJ whole genome shotgun (WGS) entry which is preliminary data.</text>
</comment>
<keyword evidence="8 10" id="KW-0975">Bacterial flagellum</keyword>
<organism evidence="11 12">
    <name type="scientific">Defluviitalea raffinosedens</name>
    <dbReference type="NCBI Taxonomy" id="1450156"/>
    <lineage>
        <taxon>Bacteria</taxon>
        <taxon>Bacillati</taxon>
        <taxon>Bacillota</taxon>
        <taxon>Clostridia</taxon>
        <taxon>Lachnospirales</taxon>
        <taxon>Defluviitaleaceae</taxon>
        <taxon>Defluviitalea</taxon>
    </lineage>
</organism>
<feature type="transmembrane region" description="Helical" evidence="10">
    <location>
        <begin position="152"/>
        <end position="174"/>
    </location>
</feature>
<dbReference type="PRINTS" id="PR00953">
    <property type="entry name" value="TYPE3IMRPROT"/>
</dbReference>
<dbReference type="OrthoDB" id="9807748at2"/>
<evidence type="ECO:0000256" key="6">
    <source>
        <dbReference type="ARBA" id="ARBA00022989"/>
    </source>
</evidence>
<evidence type="ECO:0000256" key="4">
    <source>
        <dbReference type="ARBA" id="ARBA00022475"/>
    </source>
</evidence>
<proteinExistence type="inferred from homology"/>
<evidence type="ECO:0000256" key="8">
    <source>
        <dbReference type="ARBA" id="ARBA00023143"/>
    </source>
</evidence>
<dbReference type="GO" id="GO:0005886">
    <property type="term" value="C:plasma membrane"/>
    <property type="evidence" value="ECO:0007669"/>
    <property type="project" value="UniProtKB-SubCell"/>
</dbReference>
<dbReference type="GO" id="GO:0044780">
    <property type="term" value="P:bacterial-type flagellum assembly"/>
    <property type="evidence" value="ECO:0007669"/>
    <property type="project" value="UniProtKB-UniRule"/>
</dbReference>
<feature type="transmembrane region" description="Helical" evidence="10">
    <location>
        <begin position="69"/>
        <end position="99"/>
    </location>
</feature>
<evidence type="ECO:0000313" key="12">
    <source>
        <dbReference type="Proteomes" id="UP000483018"/>
    </source>
</evidence>
<dbReference type="InterPro" id="IPR002010">
    <property type="entry name" value="T3SS_IM_R"/>
</dbReference>
<comment type="similarity">
    <text evidence="2 10">Belongs to the FliR/MopE/SpaR family.</text>
</comment>
<feature type="transmembrane region" description="Helical" evidence="10">
    <location>
        <begin position="223"/>
        <end position="244"/>
    </location>
</feature>
<sequence>MDFLMSNVFLRIDILLLVFVRFLGFFATSPIFGGRNAPTYAKIGFSFIVSTIVLSTMPTMTVTYEDTILGYVLLVLKELTVGAIFGFLVYIILTIFYLAGQLIDYQIGFSMISVLDPLSNIQVPITGNLYYFMVLTILLVTNGHHKIIQALFYSYQVLPIGQAVFNSELLGHYIVILSDIFIISIKVASPIIGAILILDFALGILARTAPQMNMFVIGLPLKLILGLACLVVVMPLFTMIYNYVSKELFEKLFFIIKGMIP</sequence>
<feature type="transmembrane region" description="Helical" evidence="10">
    <location>
        <begin position="119"/>
        <end position="140"/>
    </location>
</feature>
<dbReference type="GO" id="GO:0009425">
    <property type="term" value="C:bacterial-type flagellum basal body"/>
    <property type="evidence" value="ECO:0007669"/>
    <property type="project" value="UniProtKB-SubCell"/>
</dbReference>
<feature type="transmembrane region" description="Helical" evidence="10">
    <location>
        <begin position="12"/>
        <end position="33"/>
    </location>
</feature>
<evidence type="ECO:0000256" key="9">
    <source>
        <dbReference type="NCBIfam" id="TIGR01400"/>
    </source>
</evidence>
<dbReference type="AlphaFoldDB" id="A0A7C8HHI8"/>
<evidence type="ECO:0000256" key="10">
    <source>
        <dbReference type="RuleBase" id="RU362071"/>
    </source>
</evidence>
<dbReference type="PANTHER" id="PTHR30065:SF1">
    <property type="entry name" value="SURFACE PRESENTATION OF ANTIGENS PROTEIN SPAR"/>
    <property type="match status" value="1"/>
</dbReference>
<evidence type="ECO:0000256" key="2">
    <source>
        <dbReference type="ARBA" id="ARBA00009772"/>
    </source>
</evidence>
<dbReference type="NCBIfam" id="TIGR01400">
    <property type="entry name" value="fliR"/>
    <property type="match status" value="1"/>
</dbReference>
<dbReference type="RefSeq" id="WP_158738970.1">
    <property type="nucleotide sequence ID" value="NZ_WSLF01000001.1"/>
</dbReference>
<reference evidence="11 12" key="1">
    <citation type="submission" date="2019-12" db="EMBL/GenBank/DDBJ databases">
        <title>Defluviitalea raffinosedens, isolated from a biogas fermenter, genome sequencing and characterization.</title>
        <authorList>
            <person name="Rettenmaier R."/>
            <person name="Schneider M."/>
            <person name="Neuhaus K."/>
            <person name="Liebl W."/>
            <person name="Zverlov V."/>
        </authorList>
    </citation>
    <scope>NUCLEOTIDE SEQUENCE [LARGE SCALE GENOMIC DNA]</scope>
    <source>
        <strain evidence="11 12">249c-K6</strain>
    </source>
</reference>
<evidence type="ECO:0000256" key="7">
    <source>
        <dbReference type="ARBA" id="ARBA00023136"/>
    </source>
</evidence>
<dbReference type="GO" id="GO:0006605">
    <property type="term" value="P:protein targeting"/>
    <property type="evidence" value="ECO:0007669"/>
    <property type="project" value="UniProtKB-UniRule"/>
</dbReference>
<keyword evidence="6 10" id="KW-1133">Transmembrane helix</keyword>
<gene>
    <name evidence="11" type="primary">fliR</name>
    <name evidence="11" type="ORF">GND95_01065</name>
</gene>
<keyword evidence="11" id="KW-0282">Flagellum</keyword>
<dbReference type="PANTHER" id="PTHR30065">
    <property type="entry name" value="FLAGELLAR BIOSYNTHETIC PROTEIN FLIR"/>
    <property type="match status" value="1"/>
</dbReference>
<keyword evidence="7 10" id="KW-0472">Membrane</keyword>
<dbReference type="EMBL" id="WSLF01000001">
    <property type="protein sequence ID" value="KAE9637053.1"/>
    <property type="molecule type" value="Genomic_DNA"/>
</dbReference>
<keyword evidence="5 10" id="KW-0812">Transmembrane</keyword>
<keyword evidence="4 10" id="KW-1003">Cell membrane</keyword>
<feature type="transmembrane region" description="Helical" evidence="10">
    <location>
        <begin position="180"/>
        <end position="202"/>
    </location>
</feature>
<evidence type="ECO:0000256" key="5">
    <source>
        <dbReference type="ARBA" id="ARBA00022692"/>
    </source>
</evidence>
<evidence type="ECO:0000256" key="1">
    <source>
        <dbReference type="ARBA" id="ARBA00002578"/>
    </source>
</evidence>
<keyword evidence="12" id="KW-1185">Reference proteome</keyword>
<comment type="function">
    <text evidence="1 10">Role in flagellar biosynthesis.</text>
</comment>
<evidence type="ECO:0000313" key="11">
    <source>
        <dbReference type="EMBL" id="KAE9637053.1"/>
    </source>
</evidence>